<dbReference type="Gene3D" id="1.25.40.10">
    <property type="entry name" value="Tetratricopeptide repeat domain"/>
    <property type="match status" value="1"/>
</dbReference>
<evidence type="ECO:0000256" key="2">
    <source>
        <dbReference type="ARBA" id="ARBA00022737"/>
    </source>
</evidence>
<name>A0AA38CS52_TAXCH</name>
<dbReference type="PANTHER" id="PTHR47447">
    <property type="entry name" value="OS03G0856100 PROTEIN"/>
    <property type="match status" value="1"/>
</dbReference>
<comment type="caution">
    <text evidence="6">The sequence shown here is derived from an EMBL/GenBank/DDBJ whole genome shotgun (WGS) entry which is preliminary data.</text>
</comment>
<dbReference type="AlphaFoldDB" id="A0AA38CS52"/>
<feature type="compositionally biased region" description="Polar residues" evidence="4">
    <location>
        <begin position="1"/>
        <end position="10"/>
    </location>
</feature>
<dbReference type="Proteomes" id="UP000824469">
    <property type="component" value="Unassembled WGS sequence"/>
</dbReference>
<comment type="similarity">
    <text evidence="1">Belongs to the PPR family. P subfamily.</text>
</comment>
<dbReference type="SMART" id="SM00463">
    <property type="entry name" value="SMR"/>
    <property type="match status" value="1"/>
</dbReference>
<evidence type="ECO:0000259" key="5">
    <source>
        <dbReference type="PROSITE" id="PS50828"/>
    </source>
</evidence>
<sequence length="263" mass="29580">VHPRSSNDGSSELFIEDNVPNDSSKDVVSWSAKSSNRDNSKPYNALALCGQLGIERTLPMSLAEDMRQRSKEILYTVKMFHKMYELGIKPNVVTFSAILNACSRCRSFDEASMLLDELRLFDSRVYGVAHGLLMGFREEVWGQAQVLFDEVTRMDSSTASAFYNALTDMLWHFGQRRGAQLVVLEGKRRQVWQNAWCDSCLDLHLMSAGAAQAMLHAWLLSIRSILFEGHELPRLLSILTGWGKHSKIAGDSSLRRAVEAHLA</sequence>
<reference evidence="6 7" key="1">
    <citation type="journal article" date="2021" name="Nat. Plants">
        <title>The Taxus genome provides insights into paclitaxel biosynthesis.</title>
        <authorList>
            <person name="Xiong X."/>
            <person name="Gou J."/>
            <person name="Liao Q."/>
            <person name="Li Y."/>
            <person name="Zhou Q."/>
            <person name="Bi G."/>
            <person name="Li C."/>
            <person name="Du R."/>
            <person name="Wang X."/>
            <person name="Sun T."/>
            <person name="Guo L."/>
            <person name="Liang H."/>
            <person name="Lu P."/>
            <person name="Wu Y."/>
            <person name="Zhang Z."/>
            <person name="Ro D.K."/>
            <person name="Shang Y."/>
            <person name="Huang S."/>
            <person name="Yan J."/>
        </authorList>
    </citation>
    <scope>NUCLEOTIDE SEQUENCE [LARGE SCALE GENOMIC DNA]</scope>
    <source>
        <strain evidence="6">Ta-2019</strain>
    </source>
</reference>
<evidence type="ECO:0000256" key="1">
    <source>
        <dbReference type="ARBA" id="ARBA00007626"/>
    </source>
</evidence>
<evidence type="ECO:0000256" key="4">
    <source>
        <dbReference type="SAM" id="MobiDB-lite"/>
    </source>
</evidence>
<dbReference type="InterPro" id="IPR002885">
    <property type="entry name" value="PPR_rpt"/>
</dbReference>
<accession>A0AA38CS52</accession>
<feature type="non-terminal residue" evidence="6">
    <location>
        <position position="1"/>
    </location>
</feature>
<dbReference type="EMBL" id="JAHRHJ020000009">
    <property type="protein sequence ID" value="KAH9301619.1"/>
    <property type="molecule type" value="Genomic_DNA"/>
</dbReference>
<dbReference type="Gene3D" id="3.30.1370.110">
    <property type="match status" value="1"/>
</dbReference>
<keyword evidence="2" id="KW-0677">Repeat</keyword>
<dbReference type="PROSITE" id="PS50828">
    <property type="entry name" value="SMR"/>
    <property type="match status" value="1"/>
</dbReference>
<organism evidence="6 7">
    <name type="scientific">Taxus chinensis</name>
    <name type="common">Chinese yew</name>
    <name type="synonym">Taxus wallichiana var. chinensis</name>
    <dbReference type="NCBI Taxonomy" id="29808"/>
    <lineage>
        <taxon>Eukaryota</taxon>
        <taxon>Viridiplantae</taxon>
        <taxon>Streptophyta</taxon>
        <taxon>Embryophyta</taxon>
        <taxon>Tracheophyta</taxon>
        <taxon>Spermatophyta</taxon>
        <taxon>Pinopsida</taxon>
        <taxon>Pinidae</taxon>
        <taxon>Conifers II</taxon>
        <taxon>Cupressales</taxon>
        <taxon>Taxaceae</taxon>
        <taxon>Taxus</taxon>
    </lineage>
</organism>
<proteinExistence type="inferred from homology"/>
<dbReference type="InterPro" id="IPR036063">
    <property type="entry name" value="Smr_dom_sf"/>
</dbReference>
<protein>
    <recommendedName>
        <fullName evidence="5">Smr domain-containing protein</fullName>
    </recommendedName>
</protein>
<dbReference type="InterPro" id="IPR011990">
    <property type="entry name" value="TPR-like_helical_dom_sf"/>
</dbReference>
<dbReference type="Pfam" id="PF12854">
    <property type="entry name" value="PPR_1"/>
    <property type="match status" value="1"/>
</dbReference>
<dbReference type="SUPFAM" id="SSF160443">
    <property type="entry name" value="SMR domain-like"/>
    <property type="match status" value="1"/>
</dbReference>
<feature type="non-terminal residue" evidence="6">
    <location>
        <position position="263"/>
    </location>
</feature>
<evidence type="ECO:0000313" key="6">
    <source>
        <dbReference type="EMBL" id="KAH9301619.1"/>
    </source>
</evidence>
<feature type="domain" description="Smr" evidence="5">
    <location>
        <begin position="201"/>
        <end position="263"/>
    </location>
</feature>
<keyword evidence="7" id="KW-1185">Reference proteome</keyword>
<feature type="region of interest" description="Disordered" evidence="4">
    <location>
        <begin position="1"/>
        <end position="27"/>
    </location>
</feature>
<feature type="repeat" description="PPR" evidence="3">
    <location>
        <begin position="91"/>
        <end position="125"/>
    </location>
</feature>
<dbReference type="PROSITE" id="PS51375">
    <property type="entry name" value="PPR"/>
    <property type="match status" value="1"/>
</dbReference>
<dbReference type="PANTHER" id="PTHR47447:SF29">
    <property type="entry name" value="PPR CONTAINING PLANT PROTEIN"/>
    <property type="match status" value="1"/>
</dbReference>
<dbReference type="InterPro" id="IPR002625">
    <property type="entry name" value="Smr_dom"/>
</dbReference>
<evidence type="ECO:0000256" key="3">
    <source>
        <dbReference type="PROSITE-ProRule" id="PRU00708"/>
    </source>
</evidence>
<dbReference type="NCBIfam" id="TIGR00756">
    <property type="entry name" value="PPR"/>
    <property type="match status" value="1"/>
</dbReference>
<gene>
    <name evidence="6" type="ORF">KI387_013202</name>
</gene>
<evidence type="ECO:0000313" key="7">
    <source>
        <dbReference type="Proteomes" id="UP000824469"/>
    </source>
</evidence>